<dbReference type="EMBL" id="OZ019905">
    <property type="protein sequence ID" value="CAK9202112.1"/>
    <property type="molecule type" value="Genomic_DNA"/>
</dbReference>
<dbReference type="PROSITE" id="PS50888">
    <property type="entry name" value="BHLH"/>
    <property type="match status" value="1"/>
</dbReference>
<dbReference type="SUPFAM" id="SSF47459">
    <property type="entry name" value="HLH, helix-loop-helix DNA-binding domain"/>
    <property type="match status" value="1"/>
</dbReference>
<sequence length="757" mass="83744">MKSTAETPGSFSPLLGLRMLKEAISSQTRLKALIQSLEWTYGILWKLSSGERPVLEWAHGWFNSTSLEFGPTLALQFYSIFKTCSFKDPGSQGYAALALQRDCGPLWWTSSMPQIPTDKCKAQFLQTIVCIPGLGGDGVRYCTELATTSLVPQMDSLMNSLQDYVLMSVTPHMFGTVSRPPSSDVDSTSGQGYPHLHSGTSVAQMTAPEGLPLPGPAEAFLPPLNLHRYTPGDFNESLASSGAILRSEEPYFQWSALGNQSLFFNDHELQSGFFDDLDIDVGGDKTLFSPLDCKTETKAASSNVDVLNPYTWDSNEFDPEEVVRQAAAGLPEYYAPPSPLQHSTHVNSASSLQPAQIAELSSAKSLDSSPSLGTVQSLQADLQSSSFSHLLEPSRLFGTHEASVTTTEQTTSNTDAFQLRQTTQCESFTQNPAAWPSAYQGSNLTMDVLDNELASWTTSHFRHSQESLFQKRECKPNLRTCVGDDHTSPRQSLFRRWTEKIVPIIQEEAERQKLAEQQLAKSKLNPADNMKSSNPAHDEAAHIHKLAERHRRSKFNEKLHTIFTLVPVIKKKDRVSILSHTIDYIRQLKAEVAQLQEKCASSVLGHQQGGTTTTIDKVQPPANVTISKHAPKEEEEEEEDFEGGLGFGSMTDLLKVAVYPDNEDGMVIKVDTNNNQTQMLIQILTTSRDLGLEVRWFNSKFIDNRMHVTLTATAQGKHEMMSCEQVQEALQQVLVPFNSSPSSTITSGVETFQYTSS</sequence>
<keyword evidence="5" id="KW-1185">Reference proteome</keyword>
<dbReference type="InterPro" id="IPR036638">
    <property type="entry name" value="HLH_DNA-bd_sf"/>
</dbReference>
<feature type="domain" description="BHLH" evidence="3">
    <location>
        <begin position="539"/>
        <end position="588"/>
    </location>
</feature>
<dbReference type="PANTHER" id="PTHR46266:SF4">
    <property type="entry name" value="TRANSCRIPTION FACTOR TT8"/>
    <property type="match status" value="1"/>
</dbReference>
<keyword evidence="2" id="KW-0804">Transcription</keyword>
<dbReference type="PANTHER" id="PTHR46266">
    <property type="entry name" value="TRANSCRIPTION FACTOR TT8"/>
    <property type="match status" value="1"/>
</dbReference>
<organism evidence="4 5">
    <name type="scientific">Sphagnum troendelagicum</name>
    <dbReference type="NCBI Taxonomy" id="128251"/>
    <lineage>
        <taxon>Eukaryota</taxon>
        <taxon>Viridiplantae</taxon>
        <taxon>Streptophyta</taxon>
        <taxon>Embryophyta</taxon>
        <taxon>Bryophyta</taxon>
        <taxon>Sphagnophytina</taxon>
        <taxon>Sphagnopsida</taxon>
        <taxon>Sphagnales</taxon>
        <taxon>Sphagnaceae</taxon>
        <taxon>Sphagnum</taxon>
    </lineage>
</organism>
<evidence type="ECO:0000313" key="4">
    <source>
        <dbReference type="EMBL" id="CAK9202112.1"/>
    </source>
</evidence>
<gene>
    <name evidence="4" type="ORF">CSSPTR1EN2_LOCUS6244</name>
</gene>
<proteinExistence type="predicted"/>
<dbReference type="Gene3D" id="4.10.280.10">
    <property type="entry name" value="Helix-loop-helix DNA-binding domain"/>
    <property type="match status" value="1"/>
</dbReference>
<reference evidence="4" key="1">
    <citation type="submission" date="2024-02" db="EMBL/GenBank/DDBJ databases">
        <authorList>
            <consortium name="ELIXIR-Norway"/>
            <consortium name="Elixir Norway"/>
        </authorList>
    </citation>
    <scope>NUCLEOTIDE SEQUENCE</scope>
</reference>
<dbReference type="SMART" id="SM00353">
    <property type="entry name" value="HLH"/>
    <property type="match status" value="1"/>
</dbReference>
<dbReference type="Pfam" id="PF00010">
    <property type="entry name" value="HLH"/>
    <property type="match status" value="1"/>
</dbReference>
<evidence type="ECO:0000259" key="3">
    <source>
        <dbReference type="PROSITE" id="PS50888"/>
    </source>
</evidence>
<protein>
    <recommendedName>
        <fullName evidence="3">BHLH domain-containing protein</fullName>
    </recommendedName>
</protein>
<dbReference type="Proteomes" id="UP001497512">
    <property type="component" value="Chromosome 13"/>
</dbReference>
<keyword evidence="1" id="KW-0805">Transcription regulation</keyword>
<evidence type="ECO:0000313" key="5">
    <source>
        <dbReference type="Proteomes" id="UP001497512"/>
    </source>
</evidence>
<accession>A0ABP0TQ85</accession>
<name>A0ABP0TQ85_9BRYO</name>
<dbReference type="InterPro" id="IPR011598">
    <property type="entry name" value="bHLH_dom"/>
</dbReference>
<evidence type="ECO:0000256" key="1">
    <source>
        <dbReference type="ARBA" id="ARBA00023015"/>
    </source>
</evidence>
<evidence type="ECO:0000256" key="2">
    <source>
        <dbReference type="ARBA" id="ARBA00023163"/>
    </source>
</evidence>